<keyword evidence="5 6" id="KW-0472">Membrane</keyword>
<feature type="transmembrane region" description="Helical" evidence="6">
    <location>
        <begin position="406"/>
        <end position="432"/>
    </location>
</feature>
<feature type="transmembrane region" description="Helical" evidence="6">
    <location>
        <begin position="35"/>
        <end position="53"/>
    </location>
</feature>
<feature type="transmembrane region" description="Helical" evidence="6">
    <location>
        <begin position="84"/>
        <end position="103"/>
    </location>
</feature>
<keyword evidence="3 6" id="KW-0812">Transmembrane</keyword>
<feature type="transmembrane region" description="Helical" evidence="6">
    <location>
        <begin position="325"/>
        <end position="349"/>
    </location>
</feature>
<keyword evidence="9" id="KW-1185">Reference proteome</keyword>
<gene>
    <name evidence="8" type="ORF">IFO71_05260</name>
</gene>
<dbReference type="NCBIfam" id="TIGR00785">
    <property type="entry name" value="dass"/>
    <property type="match status" value="1"/>
</dbReference>
<comment type="caution">
    <text evidence="8">The sequence shown here is derived from an EMBL/GenBank/DDBJ whole genome shotgun (WGS) entry which is preliminary data.</text>
</comment>
<dbReference type="GO" id="GO:0005886">
    <property type="term" value="C:plasma membrane"/>
    <property type="evidence" value="ECO:0007669"/>
    <property type="project" value="TreeGrafter"/>
</dbReference>
<dbReference type="GO" id="GO:0015141">
    <property type="term" value="F:succinate transmembrane transporter activity"/>
    <property type="evidence" value="ECO:0007669"/>
    <property type="project" value="UniProtKB-ARBA"/>
</dbReference>
<feature type="transmembrane region" description="Helical" evidence="6">
    <location>
        <begin position="214"/>
        <end position="234"/>
    </location>
</feature>
<sequence>MEELDESQARSPWRLLSGPLLGLIGWAWASHTGHSSAIAFTLGLTLWVAAWWVTAAIPHAFTSLLPLALLPLSGVISSKQAAEAYGNPLILLLAGGFMMASALQKNGAHRRMALGMVHLFGGGSGRRLVWGFAIATGLTSMWISNTATTLMMIPVALAVLEEYPDRRLAVPLLLAIAYAASLGGLGTPVGSPPNLVFMQVYAQTTERALGFSDWLWFGLPTVAVLLPALAWWMARPLADTPAATLPALGPWTSAERRVLTVFALVALAWVTRSEPFGGWSEWLRLPTANDASVALLGTVVMALIPSGQGGPLLDWKTAQRIPWGALILFGGGIALATAFETSGLSALIATSLQGLLSWPLLLQIALIVACVILLSEIASNTATAVLLMPLLAAAAVAAQIDPALLMVPAVLAASCGFMLPVATAPNAIVFASPQIEARDMLRHGAVLDLFCVLAISGVCYLLLG</sequence>
<feature type="transmembrane region" description="Helical" evidence="6">
    <location>
        <begin position="172"/>
        <end position="191"/>
    </location>
</feature>
<feature type="transmembrane region" description="Helical" evidence="6">
    <location>
        <begin position="12"/>
        <end position="29"/>
    </location>
</feature>
<evidence type="ECO:0000256" key="5">
    <source>
        <dbReference type="ARBA" id="ARBA00023136"/>
    </source>
</evidence>
<evidence type="ECO:0000256" key="1">
    <source>
        <dbReference type="ARBA" id="ARBA00004141"/>
    </source>
</evidence>
<keyword evidence="4 6" id="KW-1133">Transmembrane helix</keyword>
<organism evidence="8 9">
    <name type="scientific">Pseudomarimonas arenosa</name>
    <dbReference type="NCBI Taxonomy" id="2774145"/>
    <lineage>
        <taxon>Bacteria</taxon>
        <taxon>Pseudomonadati</taxon>
        <taxon>Pseudomonadota</taxon>
        <taxon>Gammaproteobacteria</taxon>
        <taxon>Lysobacterales</taxon>
        <taxon>Lysobacteraceae</taxon>
        <taxon>Pseudomarimonas</taxon>
    </lineage>
</organism>
<evidence type="ECO:0000256" key="4">
    <source>
        <dbReference type="ARBA" id="ARBA00022989"/>
    </source>
</evidence>
<feature type="transmembrane region" description="Helical" evidence="6">
    <location>
        <begin position="381"/>
        <end position="400"/>
    </location>
</feature>
<dbReference type="EMBL" id="JACYTR010000007">
    <property type="protein sequence ID" value="MBD8525145.1"/>
    <property type="molecule type" value="Genomic_DNA"/>
</dbReference>
<dbReference type="Pfam" id="PF03600">
    <property type="entry name" value="CitMHS"/>
    <property type="match status" value="1"/>
</dbReference>
<keyword evidence="2" id="KW-0813">Transport</keyword>
<accession>A0AAW3ZJP1</accession>
<feature type="transmembrane region" description="Helical" evidence="6">
    <location>
        <begin position="291"/>
        <end position="313"/>
    </location>
</feature>
<dbReference type="PANTHER" id="PTHR10283:SF82">
    <property type="entry name" value="SOLUTE CARRIER FAMILY 13 MEMBER 2"/>
    <property type="match status" value="1"/>
</dbReference>
<dbReference type="PROSITE" id="PS01271">
    <property type="entry name" value="NA_SULFATE"/>
    <property type="match status" value="1"/>
</dbReference>
<feature type="transmembrane region" description="Helical" evidence="6">
    <location>
        <begin position="355"/>
        <end position="374"/>
    </location>
</feature>
<feature type="domain" description="Citrate transporter-like" evidence="7">
    <location>
        <begin position="50"/>
        <end position="405"/>
    </location>
</feature>
<dbReference type="InterPro" id="IPR031312">
    <property type="entry name" value="Na/sul_symport_CS"/>
</dbReference>
<dbReference type="AlphaFoldDB" id="A0AAW3ZJP1"/>
<comment type="subcellular location">
    <subcellularLocation>
        <location evidence="1">Membrane</location>
        <topology evidence="1">Multi-pass membrane protein</topology>
    </subcellularLocation>
</comment>
<dbReference type="PANTHER" id="PTHR10283">
    <property type="entry name" value="SOLUTE CARRIER FAMILY 13 MEMBER"/>
    <property type="match status" value="1"/>
</dbReference>
<reference evidence="8 9" key="1">
    <citation type="submission" date="2020-09" db="EMBL/GenBank/DDBJ databases">
        <title>Pseudoxanthomonas sp. CAU 1598 isolated from sand of Yaerae Beach.</title>
        <authorList>
            <person name="Kim W."/>
        </authorList>
    </citation>
    <scope>NUCLEOTIDE SEQUENCE [LARGE SCALE GENOMIC DNA]</scope>
    <source>
        <strain evidence="8 9">CAU 1598</strain>
    </source>
</reference>
<evidence type="ECO:0000256" key="2">
    <source>
        <dbReference type="ARBA" id="ARBA00022448"/>
    </source>
</evidence>
<proteinExistence type="predicted"/>
<evidence type="ECO:0000256" key="6">
    <source>
        <dbReference type="SAM" id="Phobius"/>
    </source>
</evidence>
<dbReference type="InterPro" id="IPR001898">
    <property type="entry name" value="SLC13A/DASS"/>
</dbReference>
<dbReference type="RefSeq" id="WP_192028494.1">
    <property type="nucleotide sequence ID" value="NZ_JACYTR010000007.1"/>
</dbReference>
<feature type="transmembrane region" description="Helical" evidence="6">
    <location>
        <begin position="444"/>
        <end position="463"/>
    </location>
</feature>
<evidence type="ECO:0000313" key="8">
    <source>
        <dbReference type="EMBL" id="MBD8525145.1"/>
    </source>
</evidence>
<name>A0AAW3ZJP1_9GAMM</name>
<evidence type="ECO:0000313" key="9">
    <source>
        <dbReference type="Proteomes" id="UP000613768"/>
    </source>
</evidence>
<feature type="transmembrane region" description="Helical" evidence="6">
    <location>
        <begin position="141"/>
        <end position="160"/>
    </location>
</feature>
<dbReference type="CDD" id="cd01115">
    <property type="entry name" value="SLC13_permease"/>
    <property type="match status" value="1"/>
</dbReference>
<evidence type="ECO:0000256" key="3">
    <source>
        <dbReference type="ARBA" id="ARBA00022692"/>
    </source>
</evidence>
<dbReference type="Proteomes" id="UP000613768">
    <property type="component" value="Unassembled WGS sequence"/>
</dbReference>
<evidence type="ECO:0000259" key="7">
    <source>
        <dbReference type="Pfam" id="PF03600"/>
    </source>
</evidence>
<protein>
    <submittedName>
        <fullName evidence="8">SLC13/DASS family transporter</fullName>
    </submittedName>
</protein>
<dbReference type="InterPro" id="IPR004680">
    <property type="entry name" value="Cit_transptr-like_dom"/>
</dbReference>